<organism evidence="1 2">
    <name type="scientific">Eutrema salsugineum</name>
    <name type="common">Saltwater cress</name>
    <name type="synonym">Sisymbrium salsugineum</name>
    <dbReference type="NCBI Taxonomy" id="72664"/>
    <lineage>
        <taxon>Eukaryota</taxon>
        <taxon>Viridiplantae</taxon>
        <taxon>Streptophyta</taxon>
        <taxon>Embryophyta</taxon>
        <taxon>Tracheophyta</taxon>
        <taxon>Spermatophyta</taxon>
        <taxon>Magnoliopsida</taxon>
        <taxon>eudicotyledons</taxon>
        <taxon>Gunneridae</taxon>
        <taxon>Pentapetalae</taxon>
        <taxon>rosids</taxon>
        <taxon>malvids</taxon>
        <taxon>Brassicales</taxon>
        <taxon>Brassicaceae</taxon>
        <taxon>Eutremeae</taxon>
        <taxon>Eutrema</taxon>
    </lineage>
</organism>
<sequence length="74" mass="8750">MALDSAILMEDEPSAITVDSSESEKYWYERWKLFNRLSLNLMRLMMAESMKPLMPKTEKARKFLQKIKECSQSD</sequence>
<dbReference type="KEGG" id="eus:EUTSA_v10028068mg"/>
<dbReference type="Gramene" id="ESQ47305">
    <property type="protein sequence ID" value="ESQ47305"/>
    <property type="gene ID" value="EUTSA_v10028068mg"/>
</dbReference>
<name>V4LA47_EUTSA</name>
<dbReference type="OMA" id="YIRMSIA"/>
<protein>
    <submittedName>
        <fullName evidence="1">Uncharacterized protein</fullName>
    </submittedName>
</protein>
<gene>
    <name evidence="1" type="ORF">EUTSA_v10028068mg</name>
</gene>
<dbReference type="Proteomes" id="UP000030689">
    <property type="component" value="Unassembled WGS sequence"/>
</dbReference>
<accession>V4LA47</accession>
<evidence type="ECO:0000313" key="1">
    <source>
        <dbReference type="EMBL" id="ESQ47305.1"/>
    </source>
</evidence>
<dbReference type="EMBL" id="KI517416">
    <property type="protein sequence ID" value="ESQ47305.1"/>
    <property type="molecule type" value="Genomic_DNA"/>
</dbReference>
<reference evidence="1 2" key="1">
    <citation type="journal article" date="2013" name="Front. Plant Sci.">
        <title>The Reference Genome of the Halophytic Plant Eutrema salsugineum.</title>
        <authorList>
            <person name="Yang R."/>
            <person name="Jarvis D.E."/>
            <person name="Chen H."/>
            <person name="Beilstein M.A."/>
            <person name="Grimwood J."/>
            <person name="Jenkins J."/>
            <person name="Shu S."/>
            <person name="Prochnik S."/>
            <person name="Xin M."/>
            <person name="Ma C."/>
            <person name="Schmutz J."/>
            <person name="Wing R.A."/>
            <person name="Mitchell-Olds T."/>
            <person name="Schumaker K.S."/>
            <person name="Wang X."/>
        </authorList>
    </citation>
    <scope>NUCLEOTIDE SEQUENCE [LARGE SCALE GENOMIC DNA]</scope>
</reference>
<dbReference type="AlphaFoldDB" id="V4LA47"/>
<evidence type="ECO:0000313" key="2">
    <source>
        <dbReference type="Proteomes" id="UP000030689"/>
    </source>
</evidence>
<keyword evidence="2" id="KW-1185">Reference proteome</keyword>
<proteinExistence type="predicted"/>